<dbReference type="AlphaFoldDB" id="F1A5Y3"/>
<dbReference type="RefSeq" id="XP_003295078.1">
    <property type="nucleotide sequence ID" value="XM_003295030.1"/>
</dbReference>
<evidence type="ECO:0000313" key="2">
    <source>
        <dbReference type="EMBL" id="EGC28399.1"/>
    </source>
</evidence>
<accession>F1A5Y3</accession>
<dbReference type="OrthoDB" id="420046at2759"/>
<reference evidence="3" key="1">
    <citation type="journal article" date="2011" name="Genome Biol.">
        <title>Comparative genomics of the social amoebae Dictyostelium discoideum and Dictyostelium purpureum.</title>
        <authorList>
            <consortium name="US DOE Joint Genome Institute (JGI-PGF)"/>
            <person name="Sucgang R."/>
            <person name="Kuo A."/>
            <person name="Tian X."/>
            <person name="Salerno W."/>
            <person name="Parikh A."/>
            <person name="Feasley C.L."/>
            <person name="Dalin E."/>
            <person name="Tu H."/>
            <person name="Huang E."/>
            <person name="Barry K."/>
            <person name="Lindquist E."/>
            <person name="Shapiro H."/>
            <person name="Bruce D."/>
            <person name="Schmutz J."/>
            <person name="Salamov A."/>
            <person name="Fey P."/>
            <person name="Gaudet P."/>
            <person name="Anjard C."/>
            <person name="Babu M.M."/>
            <person name="Basu S."/>
            <person name="Bushmanova Y."/>
            <person name="van der Wel H."/>
            <person name="Katoh-Kurasawa M."/>
            <person name="Dinh C."/>
            <person name="Coutinho P.M."/>
            <person name="Saito T."/>
            <person name="Elias M."/>
            <person name="Schaap P."/>
            <person name="Kay R.R."/>
            <person name="Henrissat B."/>
            <person name="Eichinger L."/>
            <person name="Rivero F."/>
            <person name="Putnam N.H."/>
            <person name="West C.M."/>
            <person name="Loomis W.F."/>
            <person name="Chisholm R.L."/>
            <person name="Shaulsky G."/>
            <person name="Strassmann J.E."/>
            <person name="Queller D.C."/>
            <person name="Kuspa A."/>
            <person name="Grigoriev I.V."/>
        </authorList>
    </citation>
    <scope>NUCLEOTIDE SEQUENCE [LARGE SCALE GENOMIC DNA]</scope>
    <source>
        <strain evidence="3">QSDP1</strain>
    </source>
</reference>
<sequence length="118" mass="14023">MFRKQQIIHNKIMFMVIIKYAITISKIFYYSSMFEGLSAPYPAHKISEQIQVIEVGSFYYFIHLSSYLENGSKLTKMFERYWLSRINYSQSGKLSFNSKRKQLHLGQCNTDQVKKETQ</sequence>
<keyword evidence="3" id="KW-1185">Reference proteome</keyword>
<keyword evidence="1" id="KW-1133">Transmembrane helix</keyword>
<keyword evidence="1" id="KW-0472">Membrane</keyword>
<dbReference type="VEuPathDB" id="AmoebaDB:DICPUDRAFT_85507"/>
<dbReference type="InParanoid" id="F1A5Y3"/>
<proteinExistence type="predicted"/>
<keyword evidence="1" id="KW-0812">Transmembrane</keyword>
<dbReference type="EMBL" id="GL871650">
    <property type="protein sequence ID" value="EGC28399.1"/>
    <property type="molecule type" value="Genomic_DNA"/>
</dbReference>
<evidence type="ECO:0000256" key="1">
    <source>
        <dbReference type="SAM" id="Phobius"/>
    </source>
</evidence>
<evidence type="ECO:0000313" key="3">
    <source>
        <dbReference type="Proteomes" id="UP000001064"/>
    </source>
</evidence>
<feature type="transmembrane region" description="Helical" evidence="1">
    <location>
        <begin position="12"/>
        <end position="30"/>
    </location>
</feature>
<organism evidence="2 3">
    <name type="scientific">Dictyostelium purpureum</name>
    <name type="common">Slime mold</name>
    <dbReference type="NCBI Taxonomy" id="5786"/>
    <lineage>
        <taxon>Eukaryota</taxon>
        <taxon>Amoebozoa</taxon>
        <taxon>Evosea</taxon>
        <taxon>Eumycetozoa</taxon>
        <taxon>Dictyostelia</taxon>
        <taxon>Dictyosteliales</taxon>
        <taxon>Dictyosteliaceae</taxon>
        <taxon>Dictyostelium</taxon>
    </lineage>
</organism>
<name>F1A5Y3_DICPU</name>
<gene>
    <name evidence="2" type="ORF">DICPUDRAFT_85507</name>
</gene>
<dbReference type="GeneID" id="10511029"/>
<dbReference type="Proteomes" id="UP000001064">
    <property type="component" value="Unassembled WGS sequence"/>
</dbReference>
<feature type="transmembrane region" description="Helical" evidence="1">
    <location>
        <begin position="50"/>
        <end position="68"/>
    </location>
</feature>
<dbReference type="KEGG" id="dpp:DICPUDRAFT_85507"/>
<protein>
    <submittedName>
        <fullName evidence="2">Uncharacterized protein</fullName>
    </submittedName>
</protein>